<dbReference type="AlphaFoldDB" id="A0A9D8KHZ5"/>
<reference evidence="3" key="2">
    <citation type="submission" date="2021-01" db="EMBL/GenBank/DDBJ databases">
        <authorList>
            <person name="Hahn C.R."/>
            <person name="Youssef N.H."/>
            <person name="Elshahed M."/>
        </authorList>
    </citation>
    <scope>NUCLEOTIDE SEQUENCE</scope>
    <source>
        <strain evidence="3">Zod_Metabat.24</strain>
    </source>
</reference>
<dbReference type="Gene3D" id="1.25.40.10">
    <property type="entry name" value="Tetratricopeptide repeat domain"/>
    <property type="match status" value="1"/>
</dbReference>
<dbReference type="Gene3D" id="2.60.120.10">
    <property type="entry name" value="Jelly Rolls"/>
    <property type="match status" value="2"/>
</dbReference>
<dbReference type="InterPro" id="IPR018490">
    <property type="entry name" value="cNMP-bd_dom_sf"/>
</dbReference>
<proteinExistence type="predicted"/>
<evidence type="ECO:0000259" key="2">
    <source>
        <dbReference type="PROSITE" id="PS50042"/>
    </source>
</evidence>
<comment type="caution">
    <text evidence="3">The sequence shown here is derived from an EMBL/GenBank/DDBJ whole genome shotgun (WGS) entry which is preliminary data.</text>
</comment>
<dbReference type="GO" id="GO:0005952">
    <property type="term" value="C:cAMP-dependent protein kinase complex"/>
    <property type="evidence" value="ECO:0007669"/>
    <property type="project" value="InterPro"/>
</dbReference>
<keyword evidence="1" id="KW-0802">TPR repeat</keyword>
<dbReference type="GO" id="GO:0005829">
    <property type="term" value="C:cytosol"/>
    <property type="evidence" value="ECO:0007669"/>
    <property type="project" value="TreeGrafter"/>
</dbReference>
<dbReference type="EMBL" id="JAFGIX010000076">
    <property type="protein sequence ID" value="MBN1574364.1"/>
    <property type="molecule type" value="Genomic_DNA"/>
</dbReference>
<dbReference type="SUPFAM" id="SSF51206">
    <property type="entry name" value="cAMP-binding domain-like"/>
    <property type="match status" value="2"/>
</dbReference>
<accession>A0A9D8KHZ5</accession>
<dbReference type="SMART" id="SM00100">
    <property type="entry name" value="cNMP"/>
    <property type="match status" value="2"/>
</dbReference>
<dbReference type="Proteomes" id="UP000809273">
    <property type="component" value="Unassembled WGS sequence"/>
</dbReference>
<protein>
    <submittedName>
        <fullName evidence="3">Cyclic nucleotide-binding domain-containing protein</fullName>
    </submittedName>
</protein>
<dbReference type="PROSITE" id="PS00889">
    <property type="entry name" value="CNMP_BINDING_2"/>
    <property type="match status" value="1"/>
</dbReference>
<organism evidence="3 4">
    <name type="scientific">Candidatus Zymogenus saltonus</name>
    <dbReference type="NCBI Taxonomy" id="2844893"/>
    <lineage>
        <taxon>Bacteria</taxon>
        <taxon>Deltaproteobacteria</taxon>
        <taxon>Candidatus Zymogenia</taxon>
        <taxon>Candidatus Zymogeniales</taxon>
        <taxon>Candidatus Zymogenaceae</taxon>
        <taxon>Candidatus Zymogenus</taxon>
    </lineage>
</organism>
<dbReference type="InterPro" id="IPR050503">
    <property type="entry name" value="cAMP-dep_PK_reg_su-like"/>
</dbReference>
<sequence>MANGKSKLSELKDSGAKHIAKGNWDKALEAYRGALDIAPTDLRIGLKVGDCYRKLGDTKMAIKYYDRIAQIYTKEGFVVNAIAVNKLILKLDHSFPGIEERLSNLYEEKVKGAEGPMLKKKEGVGEEEKYPRTELFSDLSHEEFMMVVEKMEAINVSPNTVIISEGDEGDSIFVIASGDVKVFRLDERGSEIWISNLSEGEFFGEFGFFSEAQRLASVKSVTDATLLELSKDDVDAIIEKHQGIKDILFEFYKRRVLDTLIAISPIFSPLNVDERRDLVASFSPRSFKKGEVIIREKDAGDKMYFVRTGEVEVSTEKEGSAISLAKLGPGDFFGEVSVITEKPRTASVTALTDVNLVEVSKDDIHEEIRTHPEILDILNKYISMRVEDTIAAIMQYKNRKTESGLV</sequence>
<dbReference type="Pfam" id="PF13176">
    <property type="entry name" value="TPR_7"/>
    <property type="match status" value="1"/>
</dbReference>
<dbReference type="Pfam" id="PF00027">
    <property type="entry name" value="cNMP_binding"/>
    <property type="match status" value="2"/>
</dbReference>
<name>A0A9D8KHZ5_9DELT</name>
<reference evidence="3" key="1">
    <citation type="journal article" date="2021" name="Environ. Microbiol.">
        <title>Genomic characterization of three novel Desulfobacterota classes expand the metabolic and phylogenetic diversity of the phylum.</title>
        <authorList>
            <person name="Murphy C.L."/>
            <person name="Biggerstaff J."/>
            <person name="Eichhorn A."/>
            <person name="Ewing E."/>
            <person name="Shahan R."/>
            <person name="Soriano D."/>
            <person name="Stewart S."/>
            <person name="VanMol K."/>
            <person name="Walker R."/>
            <person name="Walters P."/>
            <person name="Elshahed M.S."/>
            <person name="Youssef N.H."/>
        </authorList>
    </citation>
    <scope>NUCLEOTIDE SEQUENCE</scope>
    <source>
        <strain evidence="3">Zod_Metabat.24</strain>
    </source>
</reference>
<feature type="domain" description="Cyclic nucleotide-binding" evidence="2">
    <location>
        <begin position="135"/>
        <end position="255"/>
    </location>
</feature>
<dbReference type="PANTHER" id="PTHR11635:SF152">
    <property type="entry name" value="CAMP-DEPENDENT PROTEIN KINASE TYPE I REGULATORY SUBUNIT-RELATED"/>
    <property type="match status" value="1"/>
</dbReference>
<dbReference type="PROSITE" id="PS50005">
    <property type="entry name" value="TPR"/>
    <property type="match status" value="1"/>
</dbReference>
<dbReference type="InterPro" id="IPR000595">
    <property type="entry name" value="cNMP-bd_dom"/>
</dbReference>
<dbReference type="InterPro" id="IPR019734">
    <property type="entry name" value="TPR_rpt"/>
</dbReference>
<evidence type="ECO:0000313" key="4">
    <source>
        <dbReference type="Proteomes" id="UP000809273"/>
    </source>
</evidence>
<feature type="repeat" description="TPR" evidence="1">
    <location>
        <begin position="8"/>
        <end position="41"/>
    </location>
</feature>
<dbReference type="PROSITE" id="PS00888">
    <property type="entry name" value="CNMP_BINDING_1"/>
    <property type="match status" value="1"/>
</dbReference>
<dbReference type="SUPFAM" id="SSF48452">
    <property type="entry name" value="TPR-like"/>
    <property type="match status" value="1"/>
</dbReference>
<evidence type="ECO:0000313" key="3">
    <source>
        <dbReference type="EMBL" id="MBN1574364.1"/>
    </source>
</evidence>
<feature type="domain" description="Cyclic nucleotide-binding" evidence="2">
    <location>
        <begin position="266"/>
        <end position="368"/>
    </location>
</feature>
<dbReference type="PRINTS" id="PR00103">
    <property type="entry name" value="CAMPKINASE"/>
</dbReference>
<dbReference type="CDD" id="cd00038">
    <property type="entry name" value="CAP_ED"/>
    <property type="match status" value="2"/>
</dbReference>
<gene>
    <name evidence="3" type="ORF">JW984_14285</name>
</gene>
<dbReference type="InterPro" id="IPR018488">
    <property type="entry name" value="cNMP-bd_CS"/>
</dbReference>
<evidence type="ECO:0000256" key="1">
    <source>
        <dbReference type="PROSITE-ProRule" id="PRU00339"/>
    </source>
</evidence>
<dbReference type="InterPro" id="IPR011990">
    <property type="entry name" value="TPR-like_helical_dom_sf"/>
</dbReference>
<dbReference type="PROSITE" id="PS50042">
    <property type="entry name" value="CNMP_BINDING_3"/>
    <property type="match status" value="2"/>
</dbReference>
<dbReference type="InterPro" id="IPR014710">
    <property type="entry name" value="RmlC-like_jellyroll"/>
</dbReference>
<dbReference type="PANTHER" id="PTHR11635">
    <property type="entry name" value="CAMP-DEPENDENT PROTEIN KINASE REGULATORY CHAIN"/>
    <property type="match status" value="1"/>
</dbReference>